<protein>
    <submittedName>
        <fullName evidence="1">Uncharacterized protein</fullName>
    </submittedName>
</protein>
<name>A0A151NZ28_ALLMI</name>
<organism evidence="1 2">
    <name type="scientific">Alligator mississippiensis</name>
    <name type="common">American alligator</name>
    <dbReference type="NCBI Taxonomy" id="8496"/>
    <lineage>
        <taxon>Eukaryota</taxon>
        <taxon>Metazoa</taxon>
        <taxon>Chordata</taxon>
        <taxon>Craniata</taxon>
        <taxon>Vertebrata</taxon>
        <taxon>Euteleostomi</taxon>
        <taxon>Archelosauria</taxon>
        <taxon>Archosauria</taxon>
        <taxon>Crocodylia</taxon>
        <taxon>Alligatoridae</taxon>
        <taxon>Alligatorinae</taxon>
        <taxon>Alligator</taxon>
    </lineage>
</organism>
<evidence type="ECO:0000313" key="1">
    <source>
        <dbReference type="EMBL" id="KYO42034.1"/>
    </source>
</evidence>
<comment type="caution">
    <text evidence="1">The sequence shown here is derived from an EMBL/GenBank/DDBJ whole genome shotgun (WGS) entry which is preliminary data.</text>
</comment>
<keyword evidence="2" id="KW-1185">Reference proteome</keyword>
<gene>
    <name evidence="1" type="ORF">Y1Q_0002685</name>
</gene>
<dbReference type="Proteomes" id="UP000050525">
    <property type="component" value="Unassembled WGS sequence"/>
</dbReference>
<dbReference type="AlphaFoldDB" id="A0A151NZ28"/>
<reference evidence="1 2" key="1">
    <citation type="journal article" date="2012" name="Genome Biol.">
        <title>Sequencing three crocodilian genomes to illuminate the evolution of archosaurs and amniotes.</title>
        <authorList>
            <person name="St John J.A."/>
            <person name="Braun E.L."/>
            <person name="Isberg S.R."/>
            <person name="Miles L.G."/>
            <person name="Chong A.Y."/>
            <person name="Gongora J."/>
            <person name="Dalzell P."/>
            <person name="Moran C."/>
            <person name="Bed'hom B."/>
            <person name="Abzhanov A."/>
            <person name="Burgess S.C."/>
            <person name="Cooksey A.M."/>
            <person name="Castoe T.A."/>
            <person name="Crawford N.G."/>
            <person name="Densmore L.D."/>
            <person name="Drew J.C."/>
            <person name="Edwards S.V."/>
            <person name="Faircloth B.C."/>
            <person name="Fujita M.K."/>
            <person name="Greenwold M.J."/>
            <person name="Hoffmann F.G."/>
            <person name="Howard J.M."/>
            <person name="Iguchi T."/>
            <person name="Janes D.E."/>
            <person name="Khan S.Y."/>
            <person name="Kohno S."/>
            <person name="de Koning A.J."/>
            <person name="Lance S.L."/>
            <person name="McCarthy F.M."/>
            <person name="McCormack J.E."/>
            <person name="Merchant M.E."/>
            <person name="Peterson D.G."/>
            <person name="Pollock D.D."/>
            <person name="Pourmand N."/>
            <person name="Raney B.J."/>
            <person name="Roessler K.A."/>
            <person name="Sanford J.R."/>
            <person name="Sawyer R.H."/>
            <person name="Schmidt C.J."/>
            <person name="Triplett E.W."/>
            <person name="Tuberville T.D."/>
            <person name="Venegas-Anaya M."/>
            <person name="Howard J.T."/>
            <person name="Jarvis E.D."/>
            <person name="Guillette L.J.Jr."/>
            <person name="Glenn T.C."/>
            <person name="Green R.E."/>
            <person name="Ray D.A."/>
        </authorList>
    </citation>
    <scope>NUCLEOTIDE SEQUENCE [LARGE SCALE GENOMIC DNA]</scope>
    <source>
        <strain evidence="1">KSC_2009_1</strain>
    </source>
</reference>
<evidence type="ECO:0000313" key="2">
    <source>
        <dbReference type="Proteomes" id="UP000050525"/>
    </source>
</evidence>
<accession>A0A151NZ28</accession>
<sequence length="126" mass="14821">MWECRDIRESVIKLQKKNLAVRQQRARFAKHKDYQSTFKKSQISCLTLLCSSLFHPFVEAQEGIHRTLTHATTQVTQRNGWERLCVLTRFYWASPKVGLHIEHGHEWFLRIRNLTMLEPTAVPGTC</sequence>
<dbReference type="EMBL" id="AKHW03001485">
    <property type="protein sequence ID" value="KYO42034.1"/>
    <property type="molecule type" value="Genomic_DNA"/>
</dbReference>
<proteinExistence type="predicted"/>